<dbReference type="EMBL" id="RVVJ01000042">
    <property type="protein sequence ID" value="MML56451.1"/>
    <property type="molecule type" value="Genomic_DNA"/>
</dbReference>
<gene>
    <name evidence="1" type="ORF">D7N80_24850</name>
</gene>
<name>A0A3R1AUV1_SALET</name>
<organism evidence="1">
    <name type="scientific">Salmonella enterica I</name>
    <dbReference type="NCBI Taxonomy" id="59201"/>
    <lineage>
        <taxon>Bacteria</taxon>
        <taxon>Pseudomonadati</taxon>
        <taxon>Pseudomonadota</taxon>
        <taxon>Gammaproteobacteria</taxon>
        <taxon>Enterobacterales</taxon>
        <taxon>Enterobacteriaceae</taxon>
        <taxon>Salmonella</taxon>
    </lineage>
</organism>
<sequence length="204" mass="22098">MKANSMTRTINIFRAGSFTCMDGRTLSYSERDLDAMAAAYNGAAQANGYRAPLCIGHPASNSPGYGHTNALTSRNGRLYATVTPDSRLVGLVRNKHYKKVSAAFYPPGHKNNSTPGAWLLQHIGFLGAMPPAVKGLDVIGFSEAFELPLFFADGDGTADFAEYVDPAENNPTNIIHHVTQDMARTMSVSYSEALNITNSFIWSN</sequence>
<dbReference type="AlphaFoldDB" id="A0A3R1AUV1"/>
<reference evidence="1" key="1">
    <citation type="submission" date="2018-09" db="EMBL/GenBank/DDBJ databases">
        <authorList>
            <person name="Ashton P.M."/>
            <person name="Dallman T."/>
            <person name="Nair S."/>
            <person name="De Pinna E."/>
            <person name="Peters T."/>
            <person name="Grant K."/>
        </authorList>
    </citation>
    <scope>NUCLEOTIDE SEQUENCE [LARGE SCALE GENOMIC DNA]</scope>
    <source>
        <strain evidence="1">598938</strain>
    </source>
</reference>
<proteinExistence type="predicted"/>
<accession>A0A3R1AUV1</accession>
<comment type="caution">
    <text evidence="1">The sequence shown here is derived from an EMBL/GenBank/DDBJ whole genome shotgun (WGS) entry which is preliminary data.</text>
</comment>
<evidence type="ECO:0000313" key="1">
    <source>
        <dbReference type="EMBL" id="MML56451.1"/>
    </source>
</evidence>
<protein>
    <submittedName>
        <fullName evidence="1">Uncharacterized protein</fullName>
    </submittedName>
</protein>
<dbReference type="Proteomes" id="UP000885348">
    <property type="component" value="Unassembled WGS sequence"/>
</dbReference>